<keyword evidence="3" id="KW-0227">DNA damage</keyword>
<name>A0ABV5KRA8_9BACL</name>
<gene>
    <name evidence="7" type="ORF">ACFFSY_17705</name>
</gene>
<dbReference type="Proteomes" id="UP001589747">
    <property type="component" value="Unassembled WGS sequence"/>
</dbReference>
<keyword evidence="4" id="KW-0378">Hydrolase</keyword>
<evidence type="ECO:0000256" key="2">
    <source>
        <dbReference type="ARBA" id="ARBA00022759"/>
    </source>
</evidence>
<evidence type="ECO:0000256" key="6">
    <source>
        <dbReference type="ARBA" id="ARBA00029466"/>
    </source>
</evidence>
<evidence type="ECO:0000256" key="4">
    <source>
        <dbReference type="ARBA" id="ARBA00022801"/>
    </source>
</evidence>
<dbReference type="InterPro" id="IPR011335">
    <property type="entry name" value="Restrct_endonuc-II-like"/>
</dbReference>
<evidence type="ECO:0000256" key="1">
    <source>
        <dbReference type="ARBA" id="ARBA00022722"/>
    </source>
</evidence>
<dbReference type="NCBIfam" id="TIGR00632">
    <property type="entry name" value="vsr"/>
    <property type="match status" value="1"/>
</dbReference>
<keyword evidence="1" id="KW-0540">Nuclease</keyword>
<reference evidence="7 8" key="1">
    <citation type="submission" date="2024-09" db="EMBL/GenBank/DDBJ databases">
        <authorList>
            <person name="Sun Q."/>
            <person name="Mori K."/>
        </authorList>
    </citation>
    <scope>NUCLEOTIDE SEQUENCE [LARGE SCALE GENOMIC DNA]</scope>
    <source>
        <strain evidence="7 8">TISTR 2452</strain>
    </source>
</reference>
<keyword evidence="2 7" id="KW-0255">Endonuclease</keyword>
<evidence type="ECO:0000313" key="8">
    <source>
        <dbReference type="Proteomes" id="UP001589747"/>
    </source>
</evidence>
<accession>A0ABV5KRA8</accession>
<dbReference type="SUPFAM" id="SSF52980">
    <property type="entry name" value="Restriction endonuclease-like"/>
    <property type="match status" value="1"/>
</dbReference>
<comment type="caution">
    <text evidence="7">The sequence shown here is derived from an EMBL/GenBank/DDBJ whole genome shotgun (WGS) entry which is preliminary data.</text>
</comment>
<evidence type="ECO:0000256" key="5">
    <source>
        <dbReference type="ARBA" id="ARBA00023204"/>
    </source>
</evidence>
<dbReference type="InterPro" id="IPR004603">
    <property type="entry name" value="DNA_mismatch_endonuc_vsr"/>
</dbReference>
<dbReference type="RefSeq" id="WP_377496393.1">
    <property type="nucleotide sequence ID" value="NZ_JBHMDO010000029.1"/>
</dbReference>
<dbReference type="CDD" id="cd00221">
    <property type="entry name" value="Vsr"/>
    <property type="match status" value="1"/>
</dbReference>
<organism evidence="7 8">
    <name type="scientific">Paenibacillus aurantiacus</name>
    <dbReference type="NCBI Taxonomy" id="1936118"/>
    <lineage>
        <taxon>Bacteria</taxon>
        <taxon>Bacillati</taxon>
        <taxon>Bacillota</taxon>
        <taxon>Bacilli</taxon>
        <taxon>Bacillales</taxon>
        <taxon>Paenibacillaceae</taxon>
        <taxon>Paenibacillus</taxon>
    </lineage>
</organism>
<dbReference type="Gene3D" id="3.40.960.10">
    <property type="entry name" value="VSR Endonuclease"/>
    <property type="match status" value="1"/>
</dbReference>
<proteinExistence type="inferred from homology"/>
<dbReference type="EMBL" id="JBHMDO010000029">
    <property type="protein sequence ID" value="MFB9327766.1"/>
    <property type="molecule type" value="Genomic_DNA"/>
</dbReference>
<sequence>MGKIKGKNTKLEQSVSKAVWRNGFRYRKNVLSLFGKPDIAIKKYRIAIFIDSCFWHGCSKHFKLPAKNHDYWAKKINRNIDRDIEVSRHYQAKNWFLIRIWEHDLKFDFDSKIEQICETIVKAQLQKDGVTPNEEDV</sequence>
<keyword evidence="5" id="KW-0234">DNA repair</keyword>
<comment type="similarity">
    <text evidence="6">Belongs to the Vsr family.</text>
</comment>
<keyword evidence="8" id="KW-1185">Reference proteome</keyword>
<dbReference type="GO" id="GO:0004519">
    <property type="term" value="F:endonuclease activity"/>
    <property type="evidence" value="ECO:0007669"/>
    <property type="project" value="UniProtKB-KW"/>
</dbReference>
<protein>
    <submittedName>
        <fullName evidence="7">Very short patch repair endonuclease</fullName>
    </submittedName>
</protein>
<evidence type="ECO:0000256" key="3">
    <source>
        <dbReference type="ARBA" id="ARBA00022763"/>
    </source>
</evidence>
<dbReference type="Pfam" id="PF03852">
    <property type="entry name" value="Vsr"/>
    <property type="match status" value="1"/>
</dbReference>
<evidence type="ECO:0000313" key="7">
    <source>
        <dbReference type="EMBL" id="MFB9327766.1"/>
    </source>
</evidence>